<protein>
    <submittedName>
        <fullName evidence="2">Uncharacterized protein</fullName>
    </submittedName>
</protein>
<evidence type="ECO:0000313" key="2">
    <source>
        <dbReference type="WBParaSite" id="nRc.2.0.1.t48073-RA"/>
    </source>
</evidence>
<proteinExistence type="predicted"/>
<keyword evidence="1" id="KW-1185">Reference proteome</keyword>
<name>A0A915LCK4_ROMCU</name>
<evidence type="ECO:0000313" key="1">
    <source>
        <dbReference type="Proteomes" id="UP000887565"/>
    </source>
</evidence>
<sequence length="109" mass="12375">MHVGKFIAPQEVLIDQEQILADPRKIRSTSNDREDDEDCKISKLRACGCLFYTLLKNQTTYGSRELPSWWSEQLLAKLPQQARKLYLFDVGTLLGGEDSSGTFIISSIH</sequence>
<reference evidence="2" key="1">
    <citation type="submission" date="2022-11" db="UniProtKB">
        <authorList>
            <consortium name="WormBaseParasite"/>
        </authorList>
    </citation>
    <scope>IDENTIFICATION</scope>
</reference>
<dbReference type="Proteomes" id="UP000887565">
    <property type="component" value="Unplaced"/>
</dbReference>
<dbReference type="AlphaFoldDB" id="A0A915LCK4"/>
<accession>A0A915LCK4</accession>
<dbReference type="WBParaSite" id="nRc.2.0.1.t48073-RA">
    <property type="protein sequence ID" value="nRc.2.0.1.t48073-RA"/>
    <property type="gene ID" value="nRc.2.0.1.g48073"/>
</dbReference>
<organism evidence="1 2">
    <name type="scientific">Romanomermis culicivorax</name>
    <name type="common">Nematode worm</name>
    <dbReference type="NCBI Taxonomy" id="13658"/>
    <lineage>
        <taxon>Eukaryota</taxon>
        <taxon>Metazoa</taxon>
        <taxon>Ecdysozoa</taxon>
        <taxon>Nematoda</taxon>
        <taxon>Enoplea</taxon>
        <taxon>Dorylaimia</taxon>
        <taxon>Mermithida</taxon>
        <taxon>Mermithoidea</taxon>
        <taxon>Mermithidae</taxon>
        <taxon>Romanomermis</taxon>
    </lineage>
</organism>